<dbReference type="SUPFAM" id="SSF52540">
    <property type="entry name" value="P-loop containing nucleoside triphosphate hydrolases"/>
    <property type="match status" value="1"/>
</dbReference>
<protein>
    <submittedName>
        <fullName evidence="2">ParA family protein</fullName>
    </submittedName>
</protein>
<gene>
    <name evidence="2" type="ORF">GCM10008937_33950</name>
</gene>
<reference evidence="3" key="1">
    <citation type="journal article" date="2019" name="Int. J. Syst. Evol. Microbiol.">
        <title>The Global Catalogue of Microorganisms (GCM) 10K type strain sequencing project: providing services to taxonomists for standard genome sequencing and annotation.</title>
        <authorList>
            <consortium name="The Broad Institute Genomics Platform"/>
            <consortium name="The Broad Institute Genome Sequencing Center for Infectious Disease"/>
            <person name="Wu L."/>
            <person name="Ma J."/>
        </authorList>
    </citation>
    <scope>NUCLEOTIDE SEQUENCE [LARGE SCALE GENOMIC DNA]</scope>
    <source>
        <strain evidence="3">JCM 14368</strain>
    </source>
</reference>
<proteinExistence type="predicted"/>
<dbReference type="InterPro" id="IPR050678">
    <property type="entry name" value="DNA_Partitioning_ATPase"/>
</dbReference>
<dbReference type="CDD" id="cd02042">
    <property type="entry name" value="ParAB_family"/>
    <property type="match status" value="1"/>
</dbReference>
<comment type="caution">
    <text evidence="2">The sequence shown here is derived from an EMBL/GenBank/DDBJ whole genome shotgun (WGS) entry which is preliminary data.</text>
</comment>
<evidence type="ECO:0000313" key="3">
    <source>
        <dbReference type="Proteomes" id="UP001500191"/>
    </source>
</evidence>
<evidence type="ECO:0000259" key="1">
    <source>
        <dbReference type="Pfam" id="PF13614"/>
    </source>
</evidence>
<dbReference type="Pfam" id="PF13614">
    <property type="entry name" value="AAA_31"/>
    <property type="match status" value="1"/>
</dbReference>
<feature type="domain" description="AAA" evidence="1">
    <location>
        <begin position="28"/>
        <end position="194"/>
    </location>
</feature>
<dbReference type="PANTHER" id="PTHR13696">
    <property type="entry name" value="P-LOOP CONTAINING NUCLEOSIDE TRIPHOSPHATE HYDROLASE"/>
    <property type="match status" value="1"/>
</dbReference>
<keyword evidence="3" id="KW-1185">Reference proteome</keyword>
<evidence type="ECO:0000313" key="2">
    <source>
        <dbReference type="EMBL" id="GAA0523616.1"/>
    </source>
</evidence>
<dbReference type="InterPro" id="IPR027417">
    <property type="entry name" value="P-loop_NTPase"/>
</dbReference>
<dbReference type="EMBL" id="BAAADB010000033">
    <property type="protein sequence ID" value="GAA0523616.1"/>
    <property type="molecule type" value="Genomic_DNA"/>
</dbReference>
<name>A0ABP3MRF1_9DEIO</name>
<dbReference type="Gene3D" id="3.40.50.300">
    <property type="entry name" value="P-loop containing nucleotide triphosphate hydrolases"/>
    <property type="match status" value="1"/>
</dbReference>
<dbReference type="PANTHER" id="PTHR13696:SF52">
    <property type="entry name" value="PARA FAMILY PROTEIN CT_582"/>
    <property type="match status" value="1"/>
</dbReference>
<dbReference type="InterPro" id="IPR025669">
    <property type="entry name" value="AAA_dom"/>
</dbReference>
<organism evidence="2 3">
    <name type="scientific">Deinococcus depolymerans</name>
    <dbReference type="NCBI Taxonomy" id="392408"/>
    <lineage>
        <taxon>Bacteria</taxon>
        <taxon>Thermotogati</taxon>
        <taxon>Deinococcota</taxon>
        <taxon>Deinococci</taxon>
        <taxon>Deinococcales</taxon>
        <taxon>Deinococcaceae</taxon>
        <taxon>Deinococcus</taxon>
    </lineage>
</organism>
<dbReference type="Proteomes" id="UP001500191">
    <property type="component" value="Unassembled WGS sequence"/>
</dbReference>
<sequence>MARKSAASAVLSGQNPSLGSLGFTMRGMKVLTFFNHVGGALKSSLTREVGFCLAARGYRVLMIDLDPQANLSAWAGISTDDLARTVHDTAVDDAPLPSPFPTHGVDLIPSNVLLSLVEGRMLGTVGSQMNLRSHLHDEMKDRYDVVLIDSPPSLGQLAVLGAIAADHLIVPVPTEEKGVLGLKGLTQMLPAYRKLNPGLSVALYVPTRYDKRNLHDREMLAFYEQNLRPLASPVPLRAVWKDAQLARQPLSLYDARSEANAHAARVTDEILQAVGLTVEAAHGAR</sequence>
<accession>A0ABP3MRF1</accession>